<evidence type="ECO:0000313" key="3">
    <source>
        <dbReference type="Proteomes" id="UP000654075"/>
    </source>
</evidence>
<protein>
    <submittedName>
        <fullName evidence="2">Uncharacterized protein</fullName>
    </submittedName>
</protein>
<dbReference type="Proteomes" id="UP000654075">
    <property type="component" value="Unassembled WGS sequence"/>
</dbReference>
<accession>A0A813GMM7</accession>
<keyword evidence="3" id="KW-1185">Reference proteome</keyword>
<gene>
    <name evidence="2" type="ORF">PGLA1383_LOCUS44269</name>
</gene>
<keyword evidence="1" id="KW-0472">Membrane</keyword>
<dbReference type="EMBL" id="CAJNNV010029197">
    <property type="protein sequence ID" value="CAE8627520.1"/>
    <property type="molecule type" value="Genomic_DNA"/>
</dbReference>
<reference evidence="2" key="1">
    <citation type="submission" date="2021-02" db="EMBL/GenBank/DDBJ databases">
        <authorList>
            <person name="Dougan E. K."/>
            <person name="Rhodes N."/>
            <person name="Thang M."/>
            <person name="Chan C."/>
        </authorList>
    </citation>
    <scope>NUCLEOTIDE SEQUENCE</scope>
</reference>
<organism evidence="2 3">
    <name type="scientific">Polarella glacialis</name>
    <name type="common">Dinoflagellate</name>
    <dbReference type="NCBI Taxonomy" id="89957"/>
    <lineage>
        <taxon>Eukaryota</taxon>
        <taxon>Sar</taxon>
        <taxon>Alveolata</taxon>
        <taxon>Dinophyceae</taxon>
        <taxon>Suessiales</taxon>
        <taxon>Suessiaceae</taxon>
        <taxon>Polarella</taxon>
    </lineage>
</organism>
<keyword evidence="1" id="KW-0812">Transmembrane</keyword>
<dbReference type="AlphaFoldDB" id="A0A813GMM7"/>
<name>A0A813GMM7_POLGL</name>
<sequence length="107" mass="11979">MIPRKAPAVLAVRGQMDHMDRTEQNLGVLVGLCAMLAFVIKATTCFLRECVLTWLLPGAALALDFLLLLSKPRWTEFSVFSTAQYTAHPRWIPGCRANHQSRALQNL</sequence>
<evidence type="ECO:0000313" key="2">
    <source>
        <dbReference type="EMBL" id="CAE8627520.1"/>
    </source>
</evidence>
<feature type="transmembrane region" description="Helical" evidence="1">
    <location>
        <begin position="51"/>
        <end position="69"/>
    </location>
</feature>
<keyword evidence="1" id="KW-1133">Transmembrane helix</keyword>
<proteinExistence type="predicted"/>
<comment type="caution">
    <text evidence="2">The sequence shown here is derived from an EMBL/GenBank/DDBJ whole genome shotgun (WGS) entry which is preliminary data.</text>
</comment>
<evidence type="ECO:0000256" key="1">
    <source>
        <dbReference type="SAM" id="Phobius"/>
    </source>
</evidence>